<accession>A0A9E6ZEJ6</accession>
<evidence type="ECO:0000313" key="2">
    <source>
        <dbReference type="Proteomes" id="UP000829401"/>
    </source>
</evidence>
<dbReference type="Proteomes" id="UP000829401">
    <property type="component" value="Chromosome"/>
</dbReference>
<proteinExistence type="predicted"/>
<sequence length="183" mass="20378">MSDIKATVNIDVSDAISGLKALQRQAKETIHTLKEIESVSGEIMNSSYQQLYYSNLCKVLGVPGDKPVDVRYINKQLYDLIIDSTFSDVVLHYKHFDGATTSALAALLTFDNVYYVTMGINSSVYQFARKHSVSNKVINALAPVIRSSLIRKVYILDNQLDAGSVSDIVHDNDRTITLYGHED</sequence>
<protein>
    <submittedName>
        <fullName evidence="1">Uncharacterized protein</fullName>
    </submittedName>
</protein>
<dbReference type="STRING" id="1356854.N007_05180"/>
<name>T0DDC5_ALIAG</name>
<keyword evidence="2" id="KW-1185">Reference proteome</keyword>
<dbReference type="KEGG" id="aaco:K1I37_15255"/>
<evidence type="ECO:0000313" key="1">
    <source>
        <dbReference type="EMBL" id="UNO48030.1"/>
    </source>
</evidence>
<reference evidence="2" key="1">
    <citation type="journal article" date="2022" name="G3 (Bethesda)">
        <title>Unveiling the complete genome sequence of Alicyclobacillus acidoterrestris DSM 3922T, a taint-producing strain.</title>
        <authorList>
            <person name="Leonardo I.C."/>
            <person name="Barreto Crespo M.T."/>
            <person name="Gaspar F.B."/>
        </authorList>
    </citation>
    <scope>NUCLEOTIDE SEQUENCE [LARGE SCALE GENOMIC DNA]</scope>
    <source>
        <strain evidence="2">DSM 3922</strain>
    </source>
</reference>
<gene>
    <name evidence="1" type="ORF">K1I37_15255</name>
</gene>
<accession>T0DDC5</accession>
<dbReference type="EMBL" id="CP080467">
    <property type="protein sequence ID" value="UNO48030.1"/>
    <property type="molecule type" value="Genomic_DNA"/>
</dbReference>
<dbReference type="AlphaFoldDB" id="T0DDC5"/>
<organism evidence="1 2">
    <name type="scientific">Alicyclobacillus acidoterrestris (strain ATCC 49025 / DSM 3922 / CIP 106132 / NCIMB 13137 / GD3B)</name>
    <dbReference type="NCBI Taxonomy" id="1356854"/>
    <lineage>
        <taxon>Bacteria</taxon>
        <taxon>Bacillati</taxon>
        <taxon>Bacillota</taxon>
        <taxon>Bacilli</taxon>
        <taxon>Bacillales</taxon>
        <taxon>Alicyclobacillaceae</taxon>
        <taxon>Alicyclobacillus</taxon>
    </lineage>
</organism>
<dbReference type="OrthoDB" id="2973052at2"/>
<dbReference type="RefSeq" id="WP_021296080.1">
    <property type="nucleotide sequence ID" value="NZ_AURB01000124.1"/>
</dbReference>